<dbReference type="GO" id="GO:0022857">
    <property type="term" value="F:transmembrane transporter activity"/>
    <property type="evidence" value="ECO:0007669"/>
    <property type="project" value="InterPro"/>
</dbReference>
<feature type="transmembrane region" description="Helical" evidence="6">
    <location>
        <begin position="174"/>
        <end position="195"/>
    </location>
</feature>
<evidence type="ECO:0000256" key="3">
    <source>
        <dbReference type="ARBA" id="ARBA00022692"/>
    </source>
</evidence>
<proteinExistence type="predicted"/>
<accession>A0A347ZQZ6</accession>
<evidence type="ECO:0000256" key="1">
    <source>
        <dbReference type="ARBA" id="ARBA00004651"/>
    </source>
</evidence>
<keyword evidence="2" id="KW-1003">Cell membrane</keyword>
<feature type="transmembrane region" description="Helical" evidence="6">
    <location>
        <begin position="12"/>
        <end position="31"/>
    </location>
</feature>
<keyword evidence="8" id="KW-1185">Reference proteome</keyword>
<evidence type="ECO:0000313" key="8">
    <source>
        <dbReference type="Proteomes" id="UP000256388"/>
    </source>
</evidence>
<dbReference type="RefSeq" id="WP_116224836.1">
    <property type="nucleotide sequence ID" value="NZ_AP018437.1"/>
</dbReference>
<feature type="transmembrane region" description="Helical" evidence="6">
    <location>
        <begin position="108"/>
        <end position="128"/>
    </location>
</feature>
<dbReference type="Pfam" id="PF02653">
    <property type="entry name" value="BPD_transp_2"/>
    <property type="match status" value="1"/>
</dbReference>
<dbReference type="AlphaFoldDB" id="A0A347ZQZ6"/>
<dbReference type="CDD" id="cd06579">
    <property type="entry name" value="TM_PBP1_transp_AraH_like"/>
    <property type="match status" value="1"/>
</dbReference>
<evidence type="ECO:0000256" key="4">
    <source>
        <dbReference type="ARBA" id="ARBA00022989"/>
    </source>
</evidence>
<organism evidence="7 8">
    <name type="scientific">Pelolinea submarina</name>
    <dbReference type="NCBI Taxonomy" id="913107"/>
    <lineage>
        <taxon>Bacteria</taxon>
        <taxon>Bacillati</taxon>
        <taxon>Chloroflexota</taxon>
        <taxon>Anaerolineae</taxon>
        <taxon>Anaerolineales</taxon>
        <taxon>Anaerolineaceae</taxon>
        <taxon>Pelolinea</taxon>
    </lineage>
</organism>
<dbReference type="OrthoDB" id="9813906at2"/>
<dbReference type="EMBL" id="QUMS01000001">
    <property type="protein sequence ID" value="REG11719.1"/>
    <property type="molecule type" value="Genomic_DNA"/>
</dbReference>
<evidence type="ECO:0000256" key="2">
    <source>
        <dbReference type="ARBA" id="ARBA00022475"/>
    </source>
</evidence>
<name>A0A347ZQZ6_9CHLR</name>
<sequence>MNKGQNRDWVKTFLDNFIWFILAILFTYFAVNIPNFTSKTNLINVLLHASVLGVLTIGQTIVLLTGNFDLSAEGMVSLSTIFAMWLMITPGTVTGTAQGSGLMMDPYLVIPIILVLGTVVGYLIGIMITRLNMNGFIVTLAAQLVLRGVAMIISNGQIMTGSPKAFNWLGGAKVYGFPVSVIVTLLLYVGVNYLLNQSKFGRELRAVGANPDAARASGFNPKRTITMAYTIGGFLAAFAGWMLLGRLETTVSSLGEGMTLETVAASVIGGVSLKGGIGSVGGAFAGVLLLSMIDNALNLMSVDSFWVESVRGFIILVALLIEAQKFRYKPKVVHEKEPAVASDCK</sequence>
<keyword evidence="3 6" id="KW-0812">Transmembrane</keyword>
<evidence type="ECO:0000256" key="5">
    <source>
        <dbReference type="ARBA" id="ARBA00023136"/>
    </source>
</evidence>
<protein>
    <submittedName>
        <fullName evidence="7">Monosaccharide ABC transporter membrane protein (CUT2 family)</fullName>
    </submittedName>
</protein>
<feature type="transmembrane region" description="Helical" evidence="6">
    <location>
        <begin position="264"/>
        <end position="290"/>
    </location>
</feature>
<feature type="transmembrane region" description="Helical" evidence="6">
    <location>
        <begin position="135"/>
        <end position="154"/>
    </location>
</feature>
<dbReference type="InterPro" id="IPR001851">
    <property type="entry name" value="ABC_transp_permease"/>
</dbReference>
<feature type="transmembrane region" description="Helical" evidence="6">
    <location>
        <begin position="225"/>
        <end position="244"/>
    </location>
</feature>
<evidence type="ECO:0000256" key="6">
    <source>
        <dbReference type="SAM" id="Phobius"/>
    </source>
</evidence>
<comment type="caution">
    <text evidence="7">The sequence shown here is derived from an EMBL/GenBank/DDBJ whole genome shotgun (WGS) entry which is preliminary data.</text>
</comment>
<keyword evidence="5 6" id="KW-0472">Membrane</keyword>
<dbReference type="GO" id="GO:0005886">
    <property type="term" value="C:plasma membrane"/>
    <property type="evidence" value="ECO:0007669"/>
    <property type="project" value="UniProtKB-SubCell"/>
</dbReference>
<evidence type="ECO:0000313" key="7">
    <source>
        <dbReference type="EMBL" id="REG11719.1"/>
    </source>
</evidence>
<feature type="transmembrane region" description="Helical" evidence="6">
    <location>
        <begin position="70"/>
        <end position="88"/>
    </location>
</feature>
<dbReference type="Proteomes" id="UP000256388">
    <property type="component" value="Unassembled WGS sequence"/>
</dbReference>
<comment type="subcellular location">
    <subcellularLocation>
        <location evidence="1">Cell membrane</location>
        <topology evidence="1">Multi-pass membrane protein</topology>
    </subcellularLocation>
</comment>
<keyword evidence="4 6" id="KW-1133">Transmembrane helix</keyword>
<gene>
    <name evidence="7" type="ORF">DFR64_1611</name>
</gene>
<feature type="transmembrane region" description="Helical" evidence="6">
    <location>
        <begin position="43"/>
        <end position="63"/>
    </location>
</feature>
<reference evidence="7 8" key="1">
    <citation type="submission" date="2018-08" db="EMBL/GenBank/DDBJ databases">
        <title>Genomic Encyclopedia of Type Strains, Phase IV (KMG-IV): sequencing the most valuable type-strain genomes for metagenomic binning, comparative biology and taxonomic classification.</title>
        <authorList>
            <person name="Goeker M."/>
        </authorList>
    </citation>
    <scope>NUCLEOTIDE SEQUENCE [LARGE SCALE GENOMIC DNA]</scope>
    <source>
        <strain evidence="7 8">DSM 23923</strain>
    </source>
</reference>
<dbReference type="PANTHER" id="PTHR32196">
    <property type="entry name" value="ABC TRANSPORTER PERMEASE PROTEIN YPHD-RELATED-RELATED"/>
    <property type="match status" value="1"/>
</dbReference>